<evidence type="ECO:0000313" key="1">
    <source>
        <dbReference type="EMBL" id="VUC27755.1"/>
    </source>
</evidence>
<protein>
    <submittedName>
        <fullName evidence="1">Uncharacterized protein</fullName>
    </submittedName>
</protein>
<comment type="caution">
    <text evidence="1">The sequence shown here is derived from an EMBL/GenBank/DDBJ whole genome shotgun (WGS) entry which is preliminary data.</text>
</comment>
<dbReference type="EMBL" id="CABFNS010000774">
    <property type="protein sequence ID" value="VUC27755.1"/>
    <property type="molecule type" value="Genomic_DNA"/>
</dbReference>
<keyword evidence="2" id="KW-1185">Reference proteome</keyword>
<gene>
    <name evidence="1" type="ORF">CLO192961_LOCUS218245</name>
</gene>
<organism evidence="1 2">
    <name type="scientific">Bionectria ochroleuca</name>
    <name type="common">Gliocladium roseum</name>
    <dbReference type="NCBI Taxonomy" id="29856"/>
    <lineage>
        <taxon>Eukaryota</taxon>
        <taxon>Fungi</taxon>
        <taxon>Dikarya</taxon>
        <taxon>Ascomycota</taxon>
        <taxon>Pezizomycotina</taxon>
        <taxon>Sordariomycetes</taxon>
        <taxon>Hypocreomycetidae</taxon>
        <taxon>Hypocreales</taxon>
        <taxon>Bionectriaceae</taxon>
        <taxon>Clonostachys</taxon>
    </lineage>
</organism>
<name>A0ABY6U9K4_BIOOC</name>
<dbReference type="Proteomes" id="UP000766486">
    <property type="component" value="Unassembled WGS sequence"/>
</dbReference>
<accession>A0ABY6U9K4</accession>
<sequence>MVPRRLFPRPSHAAQATLRRCCTLLRYFLFCLVPDRKEMETHGNDLSIHSLPLADSEIEEVAAWLETKDANFECVQNFQICKNTADLAKVCNKLVKEVLKNTEPTPTENRVSAMKFDRPAVIPTQDGWIVDVIPVKITEGPVEMADKLLAVGQYARLARPVEVTGGFSAVLLLSKLAR</sequence>
<proteinExistence type="predicted"/>
<evidence type="ECO:0000313" key="2">
    <source>
        <dbReference type="Proteomes" id="UP000766486"/>
    </source>
</evidence>
<reference evidence="1 2" key="1">
    <citation type="submission" date="2019-06" db="EMBL/GenBank/DDBJ databases">
        <authorList>
            <person name="Broberg M."/>
        </authorList>
    </citation>
    <scope>NUCLEOTIDE SEQUENCE [LARGE SCALE GENOMIC DNA]</scope>
</reference>